<dbReference type="PROSITE" id="PS00648">
    <property type="entry name" value="RIBONUCLEASE_P"/>
    <property type="match status" value="1"/>
</dbReference>
<dbReference type="Pfam" id="PF00825">
    <property type="entry name" value="Ribonuclease_P"/>
    <property type="match status" value="1"/>
</dbReference>
<dbReference type="GO" id="GO:0000049">
    <property type="term" value="F:tRNA binding"/>
    <property type="evidence" value="ECO:0007669"/>
    <property type="project" value="UniProtKB-UniRule"/>
</dbReference>
<keyword evidence="2 7" id="KW-0819">tRNA processing</keyword>
<keyword evidence="6 7" id="KW-0694">RNA-binding</keyword>
<evidence type="ECO:0000256" key="8">
    <source>
        <dbReference type="NCBIfam" id="TIGR00188"/>
    </source>
</evidence>
<dbReference type="GO" id="GO:0030677">
    <property type="term" value="C:ribonuclease P complex"/>
    <property type="evidence" value="ECO:0007669"/>
    <property type="project" value="TreeGrafter"/>
</dbReference>
<evidence type="ECO:0000256" key="6">
    <source>
        <dbReference type="ARBA" id="ARBA00022884"/>
    </source>
</evidence>
<dbReference type="InterPro" id="IPR000100">
    <property type="entry name" value="RNase_P"/>
</dbReference>
<comment type="function">
    <text evidence="1 7">RNaseP catalyzes the removal of the 5'-leader sequence from pre-tRNA to produce the mature 5'-terminus. It can also cleave other RNA substrates such as 4.5S RNA. The protein component plays an auxiliary but essential role in vivo by binding to the 5'-leader sequence and broadening the substrate specificity of the ribozyme.</text>
</comment>
<dbReference type="SUPFAM" id="SSF54211">
    <property type="entry name" value="Ribosomal protein S5 domain 2-like"/>
    <property type="match status" value="1"/>
</dbReference>
<comment type="catalytic activity">
    <reaction evidence="7">
        <text>Endonucleolytic cleavage of RNA, removing 5'-extranucleotides from tRNA precursor.</text>
        <dbReference type="EC" id="3.1.26.5"/>
    </reaction>
</comment>
<dbReference type="AlphaFoldDB" id="A0A2U8DG02"/>
<evidence type="ECO:0000256" key="7">
    <source>
        <dbReference type="HAMAP-Rule" id="MF_00227"/>
    </source>
</evidence>
<dbReference type="InterPro" id="IPR014721">
    <property type="entry name" value="Ribsml_uS5_D2-typ_fold_subgr"/>
</dbReference>
<dbReference type="HAMAP" id="MF_00227">
    <property type="entry name" value="RNase_P"/>
    <property type="match status" value="1"/>
</dbReference>
<keyword evidence="3 7" id="KW-0540">Nuclease</keyword>
<keyword evidence="5 7" id="KW-0378">Hydrolase</keyword>
<protein>
    <recommendedName>
        <fullName evidence="7 8">Ribonuclease P protein component</fullName>
        <shortName evidence="7">RNase P protein</shortName>
        <shortName evidence="7">RNaseP protein</shortName>
        <ecNumber evidence="7 8">3.1.26.5</ecNumber>
    </recommendedName>
    <alternativeName>
        <fullName evidence="7">Protein C5</fullName>
    </alternativeName>
</protein>
<comment type="subunit">
    <text evidence="7">Consists of a catalytic RNA component (M1 or rnpB) and a protein subunit.</text>
</comment>
<evidence type="ECO:0000256" key="5">
    <source>
        <dbReference type="ARBA" id="ARBA00022801"/>
    </source>
</evidence>
<dbReference type="PANTHER" id="PTHR33992:SF1">
    <property type="entry name" value="RIBONUCLEASE P PROTEIN COMPONENT"/>
    <property type="match status" value="1"/>
</dbReference>
<dbReference type="GO" id="GO:0001682">
    <property type="term" value="P:tRNA 5'-leader removal"/>
    <property type="evidence" value="ECO:0007669"/>
    <property type="project" value="UniProtKB-UniRule"/>
</dbReference>
<proteinExistence type="inferred from homology"/>
<keyword evidence="4 7" id="KW-0255">Endonuclease</keyword>
<dbReference type="GO" id="GO:0004526">
    <property type="term" value="F:ribonuclease P activity"/>
    <property type="evidence" value="ECO:0007669"/>
    <property type="project" value="UniProtKB-UniRule"/>
</dbReference>
<reference evidence="9 10" key="1">
    <citation type="submission" date="2018-04" db="EMBL/GenBank/DDBJ databases">
        <title>Genome sequence of Buchnera aphidicola from Melaphis sacchari.</title>
        <authorList>
            <person name="Geib S.M."/>
            <person name="Palmer N.A."/>
            <person name="Sattler S.E."/>
            <person name="Sarath G."/>
        </authorList>
    </citation>
    <scope>NUCLEOTIDE SEQUENCE [LARGE SCALE GENOMIC DNA]</scope>
    <source>
        <strain evidence="9 10">LSU</strain>
    </source>
</reference>
<dbReference type="EC" id="3.1.26.5" evidence="7 8"/>
<comment type="similarity">
    <text evidence="7">Belongs to the RnpA family.</text>
</comment>
<dbReference type="EMBL" id="CP029161">
    <property type="protein sequence ID" value="AWH90738.1"/>
    <property type="molecule type" value="Genomic_DNA"/>
</dbReference>
<dbReference type="InterPro" id="IPR020568">
    <property type="entry name" value="Ribosomal_Su5_D2-typ_SF"/>
</dbReference>
<dbReference type="Gene3D" id="3.30.230.10">
    <property type="match status" value="1"/>
</dbReference>
<organism evidence="9 10">
    <name type="scientific">Buchnera aphidicola</name>
    <name type="common">Melanaphis sacchari</name>
    <dbReference type="NCBI Taxonomy" id="2173854"/>
    <lineage>
        <taxon>Bacteria</taxon>
        <taxon>Pseudomonadati</taxon>
        <taxon>Pseudomonadota</taxon>
        <taxon>Gammaproteobacteria</taxon>
        <taxon>Enterobacterales</taxon>
        <taxon>Erwiniaceae</taxon>
        <taxon>Buchnera</taxon>
    </lineage>
</organism>
<evidence type="ECO:0000313" key="10">
    <source>
        <dbReference type="Proteomes" id="UP000244884"/>
    </source>
</evidence>
<dbReference type="RefSeq" id="WP_158341515.1">
    <property type="nucleotide sequence ID" value="NZ_CP029161.1"/>
</dbReference>
<evidence type="ECO:0000256" key="1">
    <source>
        <dbReference type="ARBA" id="ARBA00002663"/>
    </source>
</evidence>
<evidence type="ECO:0000256" key="3">
    <source>
        <dbReference type="ARBA" id="ARBA00022722"/>
    </source>
</evidence>
<dbReference type="GO" id="GO:0042781">
    <property type="term" value="F:3'-tRNA processing endoribonuclease activity"/>
    <property type="evidence" value="ECO:0007669"/>
    <property type="project" value="TreeGrafter"/>
</dbReference>
<dbReference type="NCBIfam" id="TIGR00188">
    <property type="entry name" value="rnpA"/>
    <property type="match status" value="1"/>
</dbReference>
<sequence>MVLFFFKKKLRLLKSINFKYVFDNPCIQDACEISILARSNLLEYPRLGLSIPRKNVKYAYKRNAIKRLIRETFRLSQHKLISMDFVVIAKKNIIYLKNKKIINVLENIWSNYHQG</sequence>
<name>A0A2U8DG02_9GAMM</name>
<dbReference type="OrthoDB" id="9796422at2"/>
<dbReference type="InterPro" id="IPR020539">
    <property type="entry name" value="RNase_P_CS"/>
</dbReference>
<dbReference type="Proteomes" id="UP000244884">
    <property type="component" value="Chromosome"/>
</dbReference>
<evidence type="ECO:0000256" key="2">
    <source>
        <dbReference type="ARBA" id="ARBA00022694"/>
    </source>
</evidence>
<dbReference type="PANTHER" id="PTHR33992">
    <property type="entry name" value="RIBONUCLEASE P PROTEIN COMPONENT"/>
    <property type="match status" value="1"/>
</dbReference>
<gene>
    <name evidence="7" type="primary">rnpA</name>
    <name evidence="9" type="ORF">DD681_02990</name>
</gene>
<evidence type="ECO:0000313" key="9">
    <source>
        <dbReference type="EMBL" id="AWH90738.1"/>
    </source>
</evidence>
<evidence type="ECO:0000256" key="4">
    <source>
        <dbReference type="ARBA" id="ARBA00022759"/>
    </source>
</evidence>
<accession>A0A2U8DG02</accession>